<evidence type="ECO:0000313" key="3">
    <source>
        <dbReference type="Proteomes" id="UP000007472"/>
    </source>
</evidence>
<evidence type="ECO:0000256" key="1">
    <source>
        <dbReference type="SAM" id="Phobius"/>
    </source>
</evidence>
<evidence type="ECO:0008006" key="4">
    <source>
        <dbReference type="Google" id="ProtNLM"/>
    </source>
</evidence>
<keyword evidence="1" id="KW-1133">Transmembrane helix</keyword>
<dbReference type="EMBL" id="CP002456">
    <property type="protein sequence ID" value="ADU91677.1"/>
    <property type="molecule type" value="Genomic_DNA"/>
</dbReference>
<reference evidence="2 3" key="1">
    <citation type="journal article" date="2011" name="J. Bacteriol.">
        <title>Genome sequence of Taylorella equigenitalis MCE9, the causative agent of contagious equine metritis.</title>
        <authorList>
            <person name="Hebert L."/>
            <person name="Moumen B."/>
            <person name="Duquesne F."/>
            <person name="Breuil M.F."/>
            <person name="Laugier C."/>
            <person name="Batto J.M."/>
            <person name="Renault P."/>
            <person name="Petry S."/>
        </authorList>
    </citation>
    <scope>NUCLEOTIDE SEQUENCE [LARGE SCALE GENOMIC DNA]</scope>
    <source>
        <strain evidence="2 3">MCE9</strain>
    </source>
</reference>
<feature type="transmembrane region" description="Helical" evidence="1">
    <location>
        <begin position="57"/>
        <end position="77"/>
    </location>
</feature>
<dbReference type="KEGG" id="teq:TEQUI_0739"/>
<evidence type="ECO:0000313" key="2">
    <source>
        <dbReference type="EMBL" id="ADU91677.1"/>
    </source>
</evidence>
<dbReference type="AlphaFoldDB" id="A0A654KGW3"/>
<name>A0A654KGW3_TAYEM</name>
<protein>
    <recommendedName>
        <fullName evidence="4">DUF3592 domain-containing protein</fullName>
    </recommendedName>
</protein>
<proteinExistence type="predicted"/>
<feature type="transmembrane region" description="Helical" evidence="1">
    <location>
        <begin position="15"/>
        <end position="36"/>
    </location>
</feature>
<organism evidence="2 3">
    <name type="scientific">Taylorella equigenitalis (strain MCE9)</name>
    <dbReference type="NCBI Taxonomy" id="937774"/>
    <lineage>
        <taxon>Bacteria</taxon>
        <taxon>Pseudomonadati</taxon>
        <taxon>Pseudomonadota</taxon>
        <taxon>Betaproteobacteria</taxon>
        <taxon>Burkholderiales</taxon>
        <taxon>Alcaligenaceae</taxon>
        <taxon>Taylorella</taxon>
    </lineage>
</organism>
<dbReference type="Proteomes" id="UP000007472">
    <property type="component" value="Chromosome"/>
</dbReference>
<gene>
    <name evidence="2" type="ordered locus">TEQUI_0739</name>
</gene>
<keyword evidence="1" id="KW-0472">Membrane</keyword>
<accession>A0A654KGW3</accession>
<keyword evidence="1" id="KW-0812">Transmembrane</keyword>
<sequence length="177" mass="20835">MQVIYEWLIWSVDKVWPLPIIIYFLYVFAHFIRLMILRGLGVRKAYRYELSRIFNPLWWIIPTVLNFIIVLIAMLSLEEFVSSYVGKHGIQTEAFIVNRESSSILVNYEDTLRITLSYKTHDKEDVTVSYLTSSNPYYPPTDFSSEPKKGEVVNIKYLRHRPTTFVILKDENSSISD</sequence>